<organism evidence="1 2">
    <name type="scientific">Bacillus coahuilensis p1.1.43</name>
    <dbReference type="NCBI Taxonomy" id="1150625"/>
    <lineage>
        <taxon>Bacteria</taxon>
        <taxon>Bacillati</taxon>
        <taxon>Bacillota</taxon>
        <taxon>Bacilli</taxon>
        <taxon>Bacillales</taxon>
        <taxon>Bacillaceae</taxon>
        <taxon>Bacillus</taxon>
    </lineage>
</organism>
<gene>
    <name evidence="1" type="ORF">Q75_17085</name>
</gene>
<dbReference type="NCBIfam" id="NF041108">
    <property type="entry name" value="RQC_minor_2"/>
    <property type="match status" value="1"/>
</dbReference>
<dbReference type="RefSeq" id="WP_059352104.1">
    <property type="nucleotide sequence ID" value="NZ_LDYG01000057.1"/>
</dbReference>
<accession>A0A147K411</accession>
<sequence>MSLQNHSYYFEEYPLLAIVPIGKKNKRIRSIGHKTERAFLERFQETLRELSLQTAQKQQIQRFLSLESSAYFPLLFTSEEKLLPTILKPEHILWTYFSPQHGIPLKSEWMYPVDLSTLSRPKMKEFLKSALEEYTFCANLSFLSKEDWVTKIVDAYHNHPFIQLAEQKKTIVNSVENMNRSSLLSLLSPPEDVAFWRQRVDIIMRPYRMMPVWCHHEKNLTPRYADQAIQCECVECGKVWIYDVGSGKITFEGDPPFEQAVKRIHTVERQFNELAEKNGEIILTLFKLSHIKKLPLINQSMSLLSQRNSLPTQQHYSEQVDETLVLELFHSKVPASPHPSYLLWMSQFSLPSLNVFGRLRETSLDQVEKEIQQTIKTLKDQIEQFHIEKKEISFTINHLPVTYQEILGILNGIQSLTNHPIHVLTKLLSGGTSSSIRKQSLDQSSIFGLFSTLTERDCFKLLKKLEQMEWIIKDRKGYRVSEKGEKLLTYFR</sequence>
<dbReference type="PATRIC" id="fig|1150625.3.peg.3590"/>
<dbReference type="AlphaFoldDB" id="A0A147K411"/>
<dbReference type="InterPro" id="IPR036388">
    <property type="entry name" value="WH-like_DNA-bd_sf"/>
</dbReference>
<name>A0A147K411_9BACI</name>
<dbReference type="EMBL" id="LDYG01000057">
    <property type="protein sequence ID" value="KUP04027.1"/>
    <property type="molecule type" value="Genomic_DNA"/>
</dbReference>
<evidence type="ECO:0000313" key="1">
    <source>
        <dbReference type="EMBL" id="KUP04027.1"/>
    </source>
</evidence>
<protein>
    <recommendedName>
        <fullName evidence="3">RQC domain-containing protein</fullName>
    </recommendedName>
</protein>
<proteinExistence type="predicted"/>
<dbReference type="OrthoDB" id="2689702at2"/>
<reference evidence="1 2" key="1">
    <citation type="journal article" date="2016" name="Front. Microbiol.">
        <title>Microevolution Analysis of Bacillus coahuilensis Unveils Differences in Phosphorus Acquisition Strategies and Their Regulation.</title>
        <authorList>
            <person name="Gomez-Lunar Z."/>
            <person name="Hernandez-Gonzalez I."/>
            <person name="Rodriguez-Torres M.D."/>
            <person name="Souza V."/>
            <person name="Olmedo-Alvarez G."/>
        </authorList>
    </citation>
    <scope>NUCLEOTIDE SEQUENCE [LARGE SCALE GENOMIC DNA]</scope>
    <source>
        <strain evidence="2">p1.1.43</strain>
    </source>
</reference>
<evidence type="ECO:0008006" key="3">
    <source>
        <dbReference type="Google" id="ProtNLM"/>
    </source>
</evidence>
<dbReference type="Gene3D" id="1.10.10.10">
    <property type="entry name" value="Winged helix-like DNA-binding domain superfamily/Winged helix DNA-binding domain"/>
    <property type="match status" value="1"/>
</dbReference>
<evidence type="ECO:0000313" key="2">
    <source>
        <dbReference type="Proteomes" id="UP000074108"/>
    </source>
</evidence>
<keyword evidence="2" id="KW-1185">Reference proteome</keyword>
<comment type="caution">
    <text evidence="1">The sequence shown here is derived from an EMBL/GenBank/DDBJ whole genome shotgun (WGS) entry which is preliminary data.</text>
</comment>
<dbReference type="Proteomes" id="UP000074108">
    <property type="component" value="Unassembled WGS sequence"/>
</dbReference>